<evidence type="ECO:0008006" key="3">
    <source>
        <dbReference type="Google" id="ProtNLM"/>
    </source>
</evidence>
<sequence length="214" mass="22911">MQCQRNGTVSLSQTSYIQKLLDRHSLQNAKPRSTPLPVGARLLPVTNTNTMLDDPSSYRALVGHLNYLATSTRPDNAQAFSGLARHRHRPTKVHMQLALGVLCYLSGTRSFGLCFGGGSATNGIYGYCDSHWEGNPQTLRSTTGYALILNGAAISWSSQLQRTMAACSVEALWLWKLAPELSLAVSPIAISLDSLPPHPGCNGPGAAFLNSSGS</sequence>
<evidence type="ECO:0000313" key="1">
    <source>
        <dbReference type="EMBL" id="KXZ41823.1"/>
    </source>
</evidence>
<proteinExistence type="predicted"/>
<dbReference type="Proteomes" id="UP000075714">
    <property type="component" value="Unassembled WGS sequence"/>
</dbReference>
<dbReference type="CDD" id="cd09272">
    <property type="entry name" value="RNase_HI_RT_Ty1"/>
    <property type="match status" value="1"/>
</dbReference>
<comment type="caution">
    <text evidence="1">The sequence shown here is derived from an EMBL/GenBank/DDBJ whole genome shotgun (WGS) entry which is preliminary data.</text>
</comment>
<dbReference type="STRING" id="33097.A0A150FW29"/>
<accession>A0A150FW29</accession>
<dbReference type="PANTHER" id="PTHR11439">
    <property type="entry name" value="GAG-POL-RELATED RETROTRANSPOSON"/>
    <property type="match status" value="1"/>
</dbReference>
<keyword evidence="2" id="KW-1185">Reference proteome</keyword>
<gene>
    <name evidence="1" type="ORF">GPECTOR_272g708</name>
</gene>
<dbReference type="AlphaFoldDB" id="A0A150FW29"/>
<protein>
    <recommendedName>
        <fullName evidence="3">Reverse transcriptase Ty1/copia-type domain-containing protein</fullName>
    </recommendedName>
</protein>
<organism evidence="1 2">
    <name type="scientific">Gonium pectorale</name>
    <name type="common">Green alga</name>
    <dbReference type="NCBI Taxonomy" id="33097"/>
    <lineage>
        <taxon>Eukaryota</taxon>
        <taxon>Viridiplantae</taxon>
        <taxon>Chlorophyta</taxon>
        <taxon>core chlorophytes</taxon>
        <taxon>Chlorophyceae</taxon>
        <taxon>CS clade</taxon>
        <taxon>Chlamydomonadales</taxon>
        <taxon>Volvocaceae</taxon>
        <taxon>Gonium</taxon>
    </lineage>
</organism>
<evidence type="ECO:0000313" key="2">
    <source>
        <dbReference type="Proteomes" id="UP000075714"/>
    </source>
</evidence>
<reference evidence="2" key="1">
    <citation type="journal article" date="2016" name="Nat. Commun.">
        <title>The Gonium pectorale genome demonstrates co-option of cell cycle regulation during the evolution of multicellularity.</title>
        <authorList>
            <person name="Hanschen E.R."/>
            <person name="Marriage T.N."/>
            <person name="Ferris P.J."/>
            <person name="Hamaji T."/>
            <person name="Toyoda A."/>
            <person name="Fujiyama A."/>
            <person name="Neme R."/>
            <person name="Noguchi H."/>
            <person name="Minakuchi Y."/>
            <person name="Suzuki M."/>
            <person name="Kawai-Toyooka H."/>
            <person name="Smith D.R."/>
            <person name="Sparks H."/>
            <person name="Anderson J."/>
            <person name="Bakaric R."/>
            <person name="Luria V."/>
            <person name="Karger A."/>
            <person name="Kirschner M.W."/>
            <person name="Durand P.M."/>
            <person name="Michod R.E."/>
            <person name="Nozaki H."/>
            <person name="Olson B.J."/>
        </authorList>
    </citation>
    <scope>NUCLEOTIDE SEQUENCE [LARGE SCALE GENOMIC DNA]</scope>
    <source>
        <strain evidence="2">NIES-2863</strain>
    </source>
</reference>
<name>A0A150FW29_GONPE</name>
<dbReference type="PANTHER" id="PTHR11439:SF483">
    <property type="entry name" value="PEPTIDE SYNTHASE GLIP-LIKE, PUTATIVE (AFU_ORTHOLOGUE AFUA_3G12920)-RELATED"/>
    <property type="match status" value="1"/>
</dbReference>
<dbReference type="OrthoDB" id="1645289at2759"/>
<dbReference type="EMBL" id="LSYV01000271">
    <property type="protein sequence ID" value="KXZ41823.1"/>
    <property type="molecule type" value="Genomic_DNA"/>
</dbReference>